<organism evidence="2 3">
    <name type="scientific">Metarhizium rileyi (strain RCEF 4871)</name>
    <name type="common">Nomuraea rileyi</name>
    <dbReference type="NCBI Taxonomy" id="1649241"/>
    <lineage>
        <taxon>Eukaryota</taxon>
        <taxon>Fungi</taxon>
        <taxon>Dikarya</taxon>
        <taxon>Ascomycota</taxon>
        <taxon>Pezizomycotina</taxon>
        <taxon>Sordariomycetes</taxon>
        <taxon>Hypocreomycetidae</taxon>
        <taxon>Hypocreales</taxon>
        <taxon>Clavicipitaceae</taxon>
        <taxon>Metarhizium</taxon>
    </lineage>
</organism>
<sequence>MKLNTWSLAVLPAVLQAIAIREAPPKDCKMEKVGVGETDGVGLAKRTAPDCDTSSSTNGNNVGYGLLSRGQGYNTFLDKGLISNAVILPGGMKKRDDPEGLAQKTVNLTTMNFNFTAPSANLTGLDLQSYFTPPDPDQIIQELLDELAREEDNTTSTLHARGFGQNDCTGSLQAYYKLTEDFGSYLKALDISGAATISGWGQSASVSGNYLNQADLYKEGLTYVAVVDIKKQLTSTSNFQFNKNKYKESTFDRDFGDRWIRGFYTGGKIIARLEFIKKGNADKDTLKASAEASLNFWGVDGDISASVKKSIDDVSRSADVEVSLFYQGDLDSIMGPSKAPHKINASSVEATFAQVKSWADDFIHNACRQNFAYQPLLDEYQNADGFPENQPIQDYRVANLMSYKILKELVRISEWTRWQLGGSNLGDDYRNDIELAEIEMVELSIAWVDSTVSQPKNAIKTGRELLRQFNEGYWDKFNVLPVPSLSDAYAP</sequence>
<gene>
    <name evidence="2" type="ORF">ED733_008937</name>
</gene>
<dbReference type="Proteomes" id="UP000317257">
    <property type="component" value="Unassembled WGS sequence"/>
</dbReference>
<name>A0A5C6GM12_METRR</name>
<comment type="caution">
    <text evidence="2">The sequence shown here is derived from an EMBL/GenBank/DDBJ whole genome shotgun (WGS) entry which is preliminary data.</text>
</comment>
<accession>A0A5C6GM12</accession>
<dbReference type="AlphaFoldDB" id="A0A5C6GM12"/>
<dbReference type="EMBL" id="SBHS01000002">
    <property type="protein sequence ID" value="TWU78474.1"/>
    <property type="molecule type" value="Genomic_DNA"/>
</dbReference>
<proteinExistence type="predicted"/>
<feature type="signal peptide" evidence="1">
    <location>
        <begin position="1"/>
        <end position="19"/>
    </location>
</feature>
<evidence type="ECO:0000313" key="3">
    <source>
        <dbReference type="Proteomes" id="UP000317257"/>
    </source>
</evidence>
<protein>
    <submittedName>
        <fullName evidence="2">Uncharacterized protein</fullName>
    </submittedName>
</protein>
<reference evidence="3" key="1">
    <citation type="submission" date="2018-12" db="EMBL/GenBank/DDBJ databases">
        <title>The complete genome of Metarhizium rileyi, a key fungal pathogen of Lepidoptera.</title>
        <authorList>
            <person name="Binneck E."/>
            <person name="Lastra C.C.L."/>
            <person name="Sosa-Gomez D.R."/>
        </authorList>
    </citation>
    <scope>NUCLEOTIDE SEQUENCE [LARGE SCALE GENOMIC DNA]</scope>
    <source>
        <strain evidence="3">Cep018-CH2</strain>
    </source>
</reference>
<keyword evidence="1" id="KW-0732">Signal</keyword>
<evidence type="ECO:0000313" key="2">
    <source>
        <dbReference type="EMBL" id="TWU78474.1"/>
    </source>
</evidence>
<evidence type="ECO:0000256" key="1">
    <source>
        <dbReference type="SAM" id="SignalP"/>
    </source>
</evidence>
<feature type="chain" id="PRO_5023095044" evidence="1">
    <location>
        <begin position="20"/>
        <end position="491"/>
    </location>
</feature>